<accession>A0A4C1TQL5</accession>
<gene>
    <name evidence="1" type="ORF">EVAR_9917_1</name>
</gene>
<evidence type="ECO:0000313" key="2">
    <source>
        <dbReference type="Proteomes" id="UP000299102"/>
    </source>
</evidence>
<dbReference type="Proteomes" id="UP000299102">
    <property type="component" value="Unassembled WGS sequence"/>
</dbReference>
<reference evidence="1 2" key="1">
    <citation type="journal article" date="2019" name="Commun. Biol.">
        <title>The bagworm genome reveals a unique fibroin gene that provides high tensile strength.</title>
        <authorList>
            <person name="Kono N."/>
            <person name="Nakamura H."/>
            <person name="Ohtoshi R."/>
            <person name="Tomita M."/>
            <person name="Numata K."/>
            <person name="Arakawa K."/>
        </authorList>
    </citation>
    <scope>NUCLEOTIDE SEQUENCE [LARGE SCALE GENOMIC DNA]</scope>
</reference>
<protein>
    <submittedName>
        <fullName evidence="1">Uncharacterized protein</fullName>
    </submittedName>
</protein>
<sequence>MYDRRHSAVAQCATASLSWDTRPWVGWSHLRKSVTLGNVTMSHRTRESSPECLASPPIMIGLRAQH</sequence>
<evidence type="ECO:0000313" key="1">
    <source>
        <dbReference type="EMBL" id="GBP16206.1"/>
    </source>
</evidence>
<proteinExistence type="predicted"/>
<keyword evidence="2" id="KW-1185">Reference proteome</keyword>
<organism evidence="1 2">
    <name type="scientific">Eumeta variegata</name>
    <name type="common">Bagworm moth</name>
    <name type="synonym">Eumeta japonica</name>
    <dbReference type="NCBI Taxonomy" id="151549"/>
    <lineage>
        <taxon>Eukaryota</taxon>
        <taxon>Metazoa</taxon>
        <taxon>Ecdysozoa</taxon>
        <taxon>Arthropoda</taxon>
        <taxon>Hexapoda</taxon>
        <taxon>Insecta</taxon>
        <taxon>Pterygota</taxon>
        <taxon>Neoptera</taxon>
        <taxon>Endopterygota</taxon>
        <taxon>Lepidoptera</taxon>
        <taxon>Glossata</taxon>
        <taxon>Ditrysia</taxon>
        <taxon>Tineoidea</taxon>
        <taxon>Psychidae</taxon>
        <taxon>Oiketicinae</taxon>
        <taxon>Eumeta</taxon>
    </lineage>
</organism>
<dbReference type="EMBL" id="BGZK01000077">
    <property type="protein sequence ID" value="GBP16206.1"/>
    <property type="molecule type" value="Genomic_DNA"/>
</dbReference>
<name>A0A4C1TQL5_EUMVA</name>
<dbReference type="AlphaFoldDB" id="A0A4C1TQL5"/>
<comment type="caution">
    <text evidence="1">The sequence shown here is derived from an EMBL/GenBank/DDBJ whole genome shotgun (WGS) entry which is preliminary data.</text>
</comment>